<dbReference type="SUPFAM" id="SSF75217">
    <property type="entry name" value="alpha/beta knot"/>
    <property type="match status" value="1"/>
</dbReference>
<protein>
    <recommendedName>
        <fullName evidence="5">Ribosomal RNA large subunit methyltransferase H</fullName>
        <ecNumber evidence="5">2.1.1.177</ecNumber>
    </recommendedName>
    <alternativeName>
        <fullName evidence="5">23S rRNA (pseudouridine1915-N3)-methyltransferase</fullName>
    </alternativeName>
    <alternativeName>
        <fullName evidence="5">23S rRNA m3Psi1915 methyltransferase</fullName>
    </alternativeName>
    <alternativeName>
        <fullName evidence="5">rRNA (pseudouridine-N3-)-methyltransferase RlmH</fullName>
    </alternativeName>
</protein>
<evidence type="ECO:0000256" key="1">
    <source>
        <dbReference type="ARBA" id="ARBA00022603"/>
    </source>
</evidence>
<dbReference type="EC" id="2.1.1.177" evidence="5"/>
<accession>A0ABR4XLZ2</accession>
<dbReference type="CDD" id="cd18081">
    <property type="entry name" value="RlmH-like"/>
    <property type="match status" value="1"/>
</dbReference>
<dbReference type="InterPro" id="IPR029026">
    <property type="entry name" value="tRNA_m1G_MTases_N"/>
</dbReference>
<evidence type="ECO:0000313" key="7">
    <source>
        <dbReference type="Proteomes" id="UP000030101"/>
    </source>
</evidence>
<evidence type="ECO:0000256" key="5">
    <source>
        <dbReference type="HAMAP-Rule" id="MF_00658"/>
    </source>
</evidence>
<comment type="function">
    <text evidence="5">Specifically methylates the pseudouridine at position 1915 (m3Psi1915) in 23S rRNA.</text>
</comment>
<proteinExistence type="inferred from homology"/>
<dbReference type="PANTHER" id="PTHR33603:SF1">
    <property type="entry name" value="RIBOSOMAL RNA LARGE SUBUNIT METHYLTRANSFERASE H"/>
    <property type="match status" value="1"/>
</dbReference>
<name>A0ABR4XLZ2_9PORP</name>
<comment type="similarity">
    <text evidence="4 5">Belongs to the RNA methyltransferase RlmH family.</text>
</comment>
<dbReference type="EMBL" id="JQZV01000006">
    <property type="protein sequence ID" value="KGN92995.1"/>
    <property type="molecule type" value="Genomic_DNA"/>
</dbReference>
<evidence type="ECO:0000256" key="3">
    <source>
        <dbReference type="ARBA" id="ARBA00022691"/>
    </source>
</evidence>
<keyword evidence="1 5" id="KW-0489">Methyltransferase</keyword>
<gene>
    <name evidence="5" type="primary">rlmH</name>
    <name evidence="6" type="ORF">HQ43_03760</name>
</gene>
<sequence>MNKIVILYIGKTDDKGLESATQEYYKRSGRYISVEEIAIPDIKNRKSLDPEEQKKREGELILSKLETSDRIILLDERGKERTSSEMAVWLDGQIQSSYKRMVLIIGGPYGFSDEVYAVAHEKISLSKLTFSHQMIRLFLAEQVYRWISIIKGLPYHHD</sequence>
<dbReference type="PANTHER" id="PTHR33603">
    <property type="entry name" value="METHYLTRANSFERASE"/>
    <property type="match status" value="1"/>
</dbReference>
<dbReference type="Proteomes" id="UP000030101">
    <property type="component" value="Unassembled WGS sequence"/>
</dbReference>
<dbReference type="GO" id="GO:0032259">
    <property type="term" value="P:methylation"/>
    <property type="evidence" value="ECO:0007669"/>
    <property type="project" value="UniProtKB-KW"/>
</dbReference>
<keyword evidence="5" id="KW-0698">rRNA processing</keyword>
<keyword evidence="2 5" id="KW-0808">Transferase</keyword>
<dbReference type="InterPro" id="IPR029028">
    <property type="entry name" value="Alpha/beta_knot_MTases"/>
</dbReference>
<dbReference type="RefSeq" id="WP_036789717.1">
    <property type="nucleotide sequence ID" value="NZ_JQZV01000006.1"/>
</dbReference>
<feature type="binding site" evidence="5">
    <location>
        <begin position="125"/>
        <end position="130"/>
    </location>
    <ligand>
        <name>S-adenosyl-L-methionine</name>
        <dbReference type="ChEBI" id="CHEBI:59789"/>
    </ligand>
</feature>
<keyword evidence="7" id="KW-1185">Reference proteome</keyword>
<dbReference type="HAMAP" id="MF_00658">
    <property type="entry name" value="23SrRNA_methyltr_H"/>
    <property type="match status" value="1"/>
</dbReference>
<evidence type="ECO:0000256" key="4">
    <source>
        <dbReference type="ARBA" id="ARBA00038303"/>
    </source>
</evidence>
<reference evidence="6 7" key="1">
    <citation type="submission" date="2014-08" db="EMBL/GenBank/DDBJ databases">
        <title>Porphyromonas canoris strain:OH2762 Genome sequencing.</title>
        <authorList>
            <person name="Wallis C."/>
            <person name="Deusch O."/>
            <person name="O'Flynn C."/>
            <person name="Davis I."/>
            <person name="Jospin G."/>
            <person name="Darling A.E."/>
            <person name="Coil D.A."/>
            <person name="Alexiev A."/>
            <person name="Horsfall A."/>
            <person name="Kirkwood N."/>
            <person name="Harris S."/>
            <person name="Eisen J.A."/>
        </authorList>
    </citation>
    <scope>NUCLEOTIDE SEQUENCE [LARGE SCALE GENOMIC DNA]</scope>
    <source>
        <strain evidence="7">COT-108 OH2762</strain>
    </source>
</reference>
<dbReference type="NCBIfam" id="NF000990">
    <property type="entry name" value="PRK00103.2-4"/>
    <property type="match status" value="1"/>
</dbReference>
<evidence type="ECO:0000256" key="2">
    <source>
        <dbReference type="ARBA" id="ARBA00022679"/>
    </source>
</evidence>
<comment type="catalytic activity">
    <reaction evidence="5">
        <text>pseudouridine(1915) in 23S rRNA + S-adenosyl-L-methionine = N(3)-methylpseudouridine(1915) in 23S rRNA + S-adenosyl-L-homocysteine + H(+)</text>
        <dbReference type="Rhea" id="RHEA:42752"/>
        <dbReference type="Rhea" id="RHEA-COMP:10221"/>
        <dbReference type="Rhea" id="RHEA-COMP:10222"/>
        <dbReference type="ChEBI" id="CHEBI:15378"/>
        <dbReference type="ChEBI" id="CHEBI:57856"/>
        <dbReference type="ChEBI" id="CHEBI:59789"/>
        <dbReference type="ChEBI" id="CHEBI:65314"/>
        <dbReference type="ChEBI" id="CHEBI:74486"/>
        <dbReference type="EC" id="2.1.1.177"/>
    </reaction>
</comment>
<dbReference type="Gene3D" id="3.40.1280.10">
    <property type="match status" value="1"/>
</dbReference>
<keyword evidence="3 5" id="KW-0949">S-adenosyl-L-methionine</keyword>
<dbReference type="Pfam" id="PF02590">
    <property type="entry name" value="SPOUT_MTase"/>
    <property type="match status" value="1"/>
</dbReference>
<dbReference type="PIRSF" id="PIRSF004505">
    <property type="entry name" value="MT_bac"/>
    <property type="match status" value="1"/>
</dbReference>
<feature type="binding site" evidence="5">
    <location>
        <position position="106"/>
    </location>
    <ligand>
        <name>S-adenosyl-L-methionine</name>
        <dbReference type="ChEBI" id="CHEBI:59789"/>
    </ligand>
</feature>
<comment type="subunit">
    <text evidence="5">Homodimer.</text>
</comment>
<dbReference type="InterPro" id="IPR003742">
    <property type="entry name" value="RlmH-like"/>
</dbReference>
<organism evidence="6 7">
    <name type="scientific">Porphyromonas canoris</name>
    <dbReference type="NCBI Taxonomy" id="36875"/>
    <lineage>
        <taxon>Bacteria</taxon>
        <taxon>Pseudomonadati</taxon>
        <taxon>Bacteroidota</taxon>
        <taxon>Bacteroidia</taxon>
        <taxon>Bacteroidales</taxon>
        <taxon>Porphyromonadaceae</taxon>
        <taxon>Porphyromonas</taxon>
    </lineage>
</organism>
<comment type="caution">
    <text evidence="6">The sequence shown here is derived from an EMBL/GenBank/DDBJ whole genome shotgun (WGS) entry which is preliminary data.</text>
</comment>
<keyword evidence="5" id="KW-0963">Cytoplasm</keyword>
<dbReference type="GO" id="GO:0008168">
    <property type="term" value="F:methyltransferase activity"/>
    <property type="evidence" value="ECO:0007669"/>
    <property type="project" value="UniProtKB-KW"/>
</dbReference>
<evidence type="ECO:0000313" key="6">
    <source>
        <dbReference type="EMBL" id="KGN92995.1"/>
    </source>
</evidence>
<feature type="binding site" evidence="5">
    <location>
        <position position="74"/>
    </location>
    <ligand>
        <name>S-adenosyl-L-methionine</name>
        <dbReference type="ChEBI" id="CHEBI:59789"/>
    </ligand>
</feature>
<comment type="subcellular location">
    <subcellularLocation>
        <location evidence="5">Cytoplasm</location>
    </subcellularLocation>
</comment>